<dbReference type="SUPFAM" id="SSF47384">
    <property type="entry name" value="Homodimeric domain of signal transducing histidine kinase"/>
    <property type="match status" value="1"/>
</dbReference>
<keyword evidence="9 17" id="KW-0418">Kinase</keyword>
<feature type="domain" description="Histidine kinase" evidence="15">
    <location>
        <begin position="239"/>
        <end position="453"/>
    </location>
</feature>
<evidence type="ECO:0000256" key="3">
    <source>
        <dbReference type="ARBA" id="ARBA00012438"/>
    </source>
</evidence>
<evidence type="ECO:0000256" key="6">
    <source>
        <dbReference type="ARBA" id="ARBA00022679"/>
    </source>
</evidence>
<dbReference type="InterPro" id="IPR003660">
    <property type="entry name" value="HAMP_dom"/>
</dbReference>
<sequence length="453" mass="53359">MIIKKLKSLSTFWRMTLISFISIVVIFLITYISQFIVFRVWTIKYEKEEIQSRANELEILLNNNSSYEVQKEILESMNLNAIIYNSDNKEILNTMDEKPKHFNYQKPSSYIIDTSLSVNNDKVSLITPVHIGDQKYYMYLERESELYDDFLENTILIIVFMLIIGLIISLIAGIYISRQFIKKLNNLSNTMKEVQEKGITSRVYIQNPKDEFDKVNIIFNEMMDSVEHSFGVQRQFVQDASHELRTPLTILKGHLKMLDRWGKNDPETLNKSLKISLDEVDRLTKLVNDLLELGKLDNKTIVDEEIEKINLEASIDQIIYDFEVIRKDVDFKFECEKDAYIYMNKKHFKQLFIIFIDNAIKYCEKDEKEIQIKVYREKRKMYISIKDNGIGIEKEEIPKITDKFYRVDKSRKYNNSFGIGLSIAAQIINLYNYKLKIKSEVGIGTEILIECNQ</sequence>
<reference evidence="17 18" key="1">
    <citation type="submission" date="2018-09" db="EMBL/GenBank/DDBJ databases">
        <title>A clostridial neurotoxin that targets Anopheles mosquitoes.</title>
        <authorList>
            <person name="Contreras E."/>
            <person name="Masuyer G."/>
            <person name="Qureshi N."/>
            <person name="Chawla S."/>
            <person name="Lim H.L."/>
            <person name="Chen J."/>
            <person name="Stenmark P."/>
            <person name="Gill S."/>
        </authorList>
    </citation>
    <scope>NUCLEOTIDE SEQUENCE [LARGE SCALE GENOMIC DNA]</scope>
    <source>
        <strain evidence="17 18">Cbm</strain>
    </source>
</reference>
<keyword evidence="12" id="KW-0902">Two-component regulatory system</keyword>
<evidence type="ECO:0000313" key="17">
    <source>
        <dbReference type="EMBL" id="QEZ70095.1"/>
    </source>
</evidence>
<feature type="domain" description="HAMP" evidence="16">
    <location>
        <begin position="178"/>
        <end position="231"/>
    </location>
</feature>
<keyword evidence="7 14" id="KW-0812">Transmembrane</keyword>
<dbReference type="InterPro" id="IPR036097">
    <property type="entry name" value="HisK_dim/P_sf"/>
</dbReference>
<dbReference type="SMART" id="SM00387">
    <property type="entry name" value="HATPase_c"/>
    <property type="match status" value="1"/>
</dbReference>
<dbReference type="InterPro" id="IPR003661">
    <property type="entry name" value="HisK_dim/P_dom"/>
</dbReference>
<dbReference type="InterPro" id="IPR005467">
    <property type="entry name" value="His_kinase_dom"/>
</dbReference>
<dbReference type="InterPro" id="IPR036890">
    <property type="entry name" value="HATPase_C_sf"/>
</dbReference>
<keyword evidence="10" id="KW-0067">ATP-binding</keyword>
<proteinExistence type="predicted"/>
<gene>
    <name evidence="17" type="ORF">D4A35_14785</name>
</gene>
<evidence type="ECO:0000256" key="11">
    <source>
        <dbReference type="ARBA" id="ARBA00022989"/>
    </source>
</evidence>
<dbReference type="Gene3D" id="6.10.340.10">
    <property type="match status" value="1"/>
</dbReference>
<dbReference type="RefSeq" id="WP_150887042.1">
    <property type="nucleotide sequence ID" value="NZ_CP032452.1"/>
</dbReference>
<evidence type="ECO:0000259" key="15">
    <source>
        <dbReference type="PROSITE" id="PS50109"/>
    </source>
</evidence>
<keyword evidence="13 14" id="KW-0472">Membrane</keyword>
<dbReference type="PROSITE" id="PS50885">
    <property type="entry name" value="HAMP"/>
    <property type="match status" value="1"/>
</dbReference>
<evidence type="ECO:0000256" key="9">
    <source>
        <dbReference type="ARBA" id="ARBA00022777"/>
    </source>
</evidence>
<dbReference type="FunFam" id="3.30.565.10:FF:000006">
    <property type="entry name" value="Sensor histidine kinase WalK"/>
    <property type="match status" value="1"/>
</dbReference>
<dbReference type="Pfam" id="PF02518">
    <property type="entry name" value="HATPase_c"/>
    <property type="match status" value="1"/>
</dbReference>
<dbReference type="CDD" id="cd00075">
    <property type="entry name" value="HATPase"/>
    <property type="match status" value="1"/>
</dbReference>
<evidence type="ECO:0000256" key="12">
    <source>
        <dbReference type="ARBA" id="ARBA00023012"/>
    </source>
</evidence>
<dbReference type="PANTHER" id="PTHR45528">
    <property type="entry name" value="SENSOR HISTIDINE KINASE CPXA"/>
    <property type="match status" value="1"/>
</dbReference>
<feature type="transmembrane region" description="Helical" evidence="14">
    <location>
        <begin position="155"/>
        <end position="176"/>
    </location>
</feature>
<feature type="transmembrane region" description="Helical" evidence="14">
    <location>
        <begin position="12"/>
        <end position="32"/>
    </location>
</feature>
<dbReference type="Pfam" id="PF00512">
    <property type="entry name" value="HisKA"/>
    <property type="match status" value="1"/>
</dbReference>
<dbReference type="GO" id="GO:0000155">
    <property type="term" value="F:phosphorelay sensor kinase activity"/>
    <property type="evidence" value="ECO:0007669"/>
    <property type="project" value="InterPro"/>
</dbReference>
<dbReference type="CDD" id="cd00082">
    <property type="entry name" value="HisKA"/>
    <property type="match status" value="1"/>
</dbReference>
<keyword evidence="6" id="KW-0808">Transferase</keyword>
<dbReference type="Pfam" id="PF00672">
    <property type="entry name" value="HAMP"/>
    <property type="match status" value="1"/>
</dbReference>
<evidence type="ECO:0000259" key="16">
    <source>
        <dbReference type="PROSITE" id="PS50885"/>
    </source>
</evidence>
<dbReference type="Gene3D" id="3.30.565.10">
    <property type="entry name" value="Histidine kinase-like ATPase, C-terminal domain"/>
    <property type="match status" value="1"/>
</dbReference>
<dbReference type="PROSITE" id="PS50109">
    <property type="entry name" value="HIS_KIN"/>
    <property type="match status" value="1"/>
</dbReference>
<dbReference type="InterPro" id="IPR050398">
    <property type="entry name" value="HssS/ArlS-like"/>
</dbReference>
<dbReference type="InterPro" id="IPR004358">
    <property type="entry name" value="Sig_transdc_His_kin-like_C"/>
</dbReference>
<dbReference type="GO" id="GO:0005886">
    <property type="term" value="C:plasma membrane"/>
    <property type="evidence" value="ECO:0007669"/>
    <property type="project" value="UniProtKB-SubCell"/>
</dbReference>
<evidence type="ECO:0000256" key="1">
    <source>
        <dbReference type="ARBA" id="ARBA00000085"/>
    </source>
</evidence>
<evidence type="ECO:0000256" key="7">
    <source>
        <dbReference type="ARBA" id="ARBA00022692"/>
    </source>
</evidence>
<organism evidence="17 18">
    <name type="scientific">Paraclostridium bifermentans</name>
    <name type="common">Clostridium bifermentans</name>
    <dbReference type="NCBI Taxonomy" id="1490"/>
    <lineage>
        <taxon>Bacteria</taxon>
        <taxon>Bacillati</taxon>
        <taxon>Bacillota</taxon>
        <taxon>Clostridia</taxon>
        <taxon>Peptostreptococcales</taxon>
        <taxon>Peptostreptococcaceae</taxon>
        <taxon>Paraclostridium</taxon>
    </lineage>
</organism>
<keyword evidence="4" id="KW-1003">Cell membrane</keyword>
<evidence type="ECO:0000256" key="5">
    <source>
        <dbReference type="ARBA" id="ARBA00022553"/>
    </source>
</evidence>
<dbReference type="SUPFAM" id="SSF55874">
    <property type="entry name" value="ATPase domain of HSP90 chaperone/DNA topoisomerase II/histidine kinase"/>
    <property type="match status" value="1"/>
</dbReference>
<evidence type="ECO:0000256" key="4">
    <source>
        <dbReference type="ARBA" id="ARBA00022475"/>
    </source>
</evidence>
<dbReference type="Proteomes" id="UP000326961">
    <property type="component" value="Chromosome"/>
</dbReference>
<dbReference type="AlphaFoldDB" id="A0A5P3XIG6"/>
<evidence type="ECO:0000256" key="14">
    <source>
        <dbReference type="SAM" id="Phobius"/>
    </source>
</evidence>
<evidence type="ECO:0000256" key="10">
    <source>
        <dbReference type="ARBA" id="ARBA00022840"/>
    </source>
</evidence>
<dbReference type="EC" id="2.7.13.3" evidence="3"/>
<name>A0A5P3XIG6_PARBF</name>
<comment type="subcellular location">
    <subcellularLocation>
        <location evidence="2">Cell membrane</location>
        <topology evidence="2">Multi-pass membrane protein</topology>
    </subcellularLocation>
</comment>
<evidence type="ECO:0000256" key="13">
    <source>
        <dbReference type="ARBA" id="ARBA00023136"/>
    </source>
</evidence>
<dbReference type="SMART" id="SM00304">
    <property type="entry name" value="HAMP"/>
    <property type="match status" value="1"/>
</dbReference>
<dbReference type="GO" id="GO:0005524">
    <property type="term" value="F:ATP binding"/>
    <property type="evidence" value="ECO:0007669"/>
    <property type="project" value="UniProtKB-KW"/>
</dbReference>
<keyword evidence="11 14" id="KW-1133">Transmembrane helix</keyword>
<dbReference type="Gene3D" id="1.10.287.130">
    <property type="match status" value="1"/>
</dbReference>
<evidence type="ECO:0000313" key="18">
    <source>
        <dbReference type="Proteomes" id="UP000326961"/>
    </source>
</evidence>
<accession>A0A5P3XIG6</accession>
<protein>
    <recommendedName>
        <fullName evidence="3">histidine kinase</fullName>
        <ecNumber evidence="3">2.7.13.3</ecNumber>
    </recommendedName>
</protein>
<dbReference type="EMBL" id="CP032452">
    <property type="protein sequence ID" value="QEZ70095.1"/>
    <property type="molecule type" value="Genomic_DNA"/>
</dbReference>
<dbReference type="PRINTS" id="PR00344">
    <property type="entry name" value="BCTRLSENSOR"/>
</dbReference>
<evidence type="ECO:0000256" key="2">
    <source>
        <dbReference type="ARBA" id="ARBA00004651"/>
    </source>
</evidence>
<keyword evidence="8" id="KW-0547">Nucleotide-binding</keyword>
<dbReference type="InterPro" id="IPR003594">
    <property type="entry name" value="HATPase_dom"/>
</dbReference>
<comment type="catalytic activity">
    <reaction evidence="1">
        <text>ATP + protein L-histidine = ADP + protein N-phospho-L-histidine.</text>
        <dbReference type="EC" id="2.7.13.3"/>
    </reaction>
</comment>
<keyword evidence="5" id="KW-0597">Phosphoprotein</keyword>
<evidence type="ECO:0000256" key="8">
    <source>
        <dbReference type="ARBA" id="ARBA00022741"/>
    </source>
</evidence>
<dbReference type="FunFam" id="1.10.287.130:FF:000001">
    <property type="entry name" value="Two-component sensor histidine kinase"/>
    <property type="match status" value="1"/>
</dbReference>
<dbReference type="SMART" id="SM00388">
    <property type="entry name" value="HisKA"/>
    <property type="match status" value="1"/>
</dbReference>
<dbReference type="PANTHER" id="PTHR45528:SF1">
    <property type="entry name" value="SENSOR HISTIDINE KINASE CPXA"/>
    <property type="match status" value="1"/>
</dbReference>